<reference evidence="1" key="1">
    <citation type="submission" date="2024-04" db="EMBL/GenBank/DDBJ databases">
        <authorList>
            <consortium name="Molecular Ecology Group"/>
        </authorList>
    </citation>
    <scope>NUCLEOTIDE SEQUENCE</scope>
</reference>
<proteinExistence type="predicted"/>
<gene>
    <name evidence="1" type="ORF">LPLAT_LOCUS2644</name>
</gene>
<dbReference type="EMBL" id="OZ034834">
    <property type="protein sequence ID" value="CAL1676456.1"/>
    <property type="molecule type" value="Genomic_DNA"/>
</dbReference>
<sequence length="80" mass="8868">MPWRFLSEALQSMAARWETRKGGKGGGARGKGGWPFANEKSFLVTRAGERGVRSSVRTDAILKTRQIKVIPEQVPEIILT</sequence>
<evidence type="ECO:0000313" key="2">
    <source>
        <dbReference type="Proteomes" id="UP001497644"/>
    </source>
</evidence>
<accession>A0AAV2N8P4</accession>
<evidence type="ECO:0000313" key="1">
    <source>
        <dbReference type="EMBL" id="CAL1676456.1"/>
    </source>
</evidence>
<dbReference type="Proteomes" id="UP001497644">
    <property type="component" value="Chromosome 11"/>
</dbReference>
<name>A0AAV2N8P4_9HYME</name>
<keyword evidence="2" id="KW-1185">Reference proteome</keyword>
<dbReference type="AlphaFoldDB" id="A0AAV2N8P4"/>
<organism evidence="1 2">
    <name type="scientific">Lasius platythorax</name>
    <dbReference type="NCBI Taxonomy" id="488582"/>
    <lineage>
        <taxon>Eukaryota</taxon>
        <taxon>Metazoa</taxon>
        <taxon>Ecdysozoa</taxon>
        <taxon>Arthropoda</taxon>
        <taxon>Hexapoda</taxon>
        <taxon>Insecta</taxon>
        <taxon>Pterygota</taxon>
        <taxon>Neoptera</taxon>
        <taxon>Endopterygota</taxon>
        <taxon>Hymenoptera</taxon>
        <taxon>Apocrita</taxon>
        <taxon>Aculeata</taxon>
        <taxon>Formicoidea</taxon>
        <taxon>Formicidae</taxon>
        <taxon>Formicinae</taxon>
        <taxon>Lasius</taxon>
        <taxon>Lasius</taxon>
    </lineage>
</organism>
<protein>
    <submittedName>
        <fullName evidence="1">Uncharacterized protein</fullName>
    </submittedName>
</protein>